<evidence type="ECO:0000256" key="12">
    <source>
        <dbReference type="SAM" id="SignalP"/>
    </source>
</evidence>
<organism evidence="15 16">
    <name type="scientific">Myotis myotis</name>
    <name type="common">Greater mouse-eared bat</name>
    <name type="synonym">Vespertilio myotis</name>
    <dbReference type="NCBI Taxonomy" id="51298"/>
    <lineage>
        <taxon>Eukaryota</taxon>
        <taxon>Metazoa</taxon>
        <taxon>Chordata</taxon>
        <taxon>Craniata</taxon>
        <taxon>Vertebrata</taxon>
        <taxon>Euteleostomi</taxon>
        <taxon>Mammalia</taxon>
        <taxon>Eutheria</taxon>
        <taxon>Laurasiatheria</taxon>
        <taxon>Chiroptera</taxon>
        <taxon>Yangochiroptera</taxon>
        <taxon>Vespertilionidae</taxon>
        <taxon>Myotis</taxon>
    </lineage>
</organism>
<proteinExistence type="predicted"/>
<dbReference type="PANTHER" id="PTHR15036:SF43">
    <property type="entry name" value="CONTACTIN-ASSOCIATED PROTEIN 1"/>
    <property type="match status" value="1"/>
</dbReference>
<dbReference type="PROSITE" id="PS50022">
    <property type="entry name" value="FA58C_3"/>
    <property type="match status" value="1"/>
</dbReference>
<evidence type="ECO:0000256" key="1">
    <source>
        <dbReference type="ARBA" id="ARBA00004479"/>
    </source>
</evidence>
<accession>A0A7J7T4N9</accession>
<keyword evidence="3 11" id="KW-0812">Transmembrane</keyword>
<dbReference type="SUPFAM" id="SSF49899">
    <property type="entry name" value="Concanavalin A-like lectins/glucanases"/>
    <property type="match status" value="1"/>
</dbReference>
<evidence type="ECO:0000256" key="4">
    <source>
        <dbReference type="ARBA" id="ARBA00022729"/>
    </source>
</evidence>
<keyword evidence="6" id="KW-0130">Cell adhesion</keyword>
<feature type="compositionally biased region" description="Pro residues" evidence="10">
    <location>
        <begin position="350"/>
        <end position="371"/>
    </location>
</feature>
<evidence type="ECO:0000256" key="11">
    <source>
        <dbReference type="SAM" id="Phobius"/>
    </source>
</evidence>
<gene>
    <name evidence="15" type="ORF">mMyoMyo1_003101</name>
</gene>
<dbReference type="CDD" id="cd00057">
    <property type="entry name" value="FA58C"/>
    <property type="match status" value="1"/>
</dbReference>
<comment type="caution">
    <text evidence="15">The sequence shown here is derived from an EMBL/GenBank/DDBJ whole genome shotgun (WGS) entry which is preliminary data.</text>
</comment>
<evidence type="ECO:0000256" key="10">
    <source>
        <dbReference type="SAM" id="MobiDB-lite"/>
    </source>
</evidence>
<evidence type="ECO:0000313" key="16">
    <source>
        <dbReference type="Proteomes" id="UP000527355"/>
    </source>
</evidence>
<evidence type="ECO:0000256" key="7">
    <source>
        <dbReference type="ARBA" id="ARBA00022989"/>
    </source>
</evidence>
<keyword evidence="7 11" id="KW-1133">Transmembrane helix</keyword>
<feature type="signal peptide" evidence="12">
    <location>
        <begin position="1"/>
        <end position="18"/>
    </location>
</feature>
<evidence type="ECO:0000256" key="9">
    <source>
        <dbReference type="PROSITE-ProRule" id="PRU00122"/>
    </source>
</evidence>
<feature type="domain" description="F5/8 type C" evidence="13">
    <location>
        <begin position="24"/>
        <end position="124"/>
    </location>
</feature>
<dbReference type="SUPFAM" id="SSF49785">
    <property type="entry name" value="Galactose-binding domain-like"/>
    <property type="match status" value="1"/>
</dbReference>
<dbReference type="EMBL" id="JABWUV010000017">
    <property type="protein sequence ID" value="KAF6295377.1"/>
    <property type="molecule type" value="Genomic_DNA"/>
</dbReference>
<dbReference type="InterPro" id="IPR000421">
    <property type="entry name" value="FA58C"/>
</dbReference>
<keyword evidence="16" id="KW-1185">Reference proteome</keyword>
<evidence type="ECO:0000256" key="2">
    <source>
        <dbReference type="ARBA" id="ARBA00022536"/>
    </source>
</evidence>
<dbReference type="InterPro" id="IPR003585">
    <property type="entry name" value="Neurexin-like"/>
</dbReference>
<evidence type="ECO:0000256" key="6">
    <source>
        <dbReference type="ARBA" id="ARBA00022889"/>
    </source>
</evidence>
<comment type="subcellular location">
    <subcellularLocation>
        <location evidence="1">Membrane</location>
        <topology evidence="1">Single-pass type I membrane protein</topology>
    </subcellularLocation>
</comment>
<reference evidence="15 16" key="1">
    <citation type="journal article" date="2020" name="Nature">
        <title>Six reference-quality genomes reveal evolution of bat adaptations.</title>
        <authorList>
            <person name="Jebb D."/>
            <person name="Huang Z."/>
            <person name="Pippel M."/>
            <person name="Hughes G.M."/>
            <person name="Lavrichenko K."/>
            <person name="Devanna P."/>
            <person name="Winkler S."/>
            <person name="Jermiin L.S."/>
            <person name="Skirmuntt E.C."/>
            <person name="Katzourakis A."/>
            <person name="Burkitt-Gray L."/>
            <person name="Ray D.A."/>
            <person name="Sullivan K.A.M."/>
            <person name="Roscito J.G."/>
            <person name="Kirilenko B.M."/>
            <person name="Davalos L.M."/>
            <person name="Corthals A.P."/>
            <person name="Power M.L."/>
            <person name="Jones G."/>
            <person name="Ransome R.D."/>
            <person name="Dechmann D.K.N."/>
            <person name="Locatelli A.G."/>
            <person name="Puechmaille S.J."/>
            <person name="Fedrigo O."/>
            <person name="Jarvis E.D."/>
            <person name="Hiller M."/>
            <person name="Vernes S.C."/>
            <person name="Myers E.W."/>
            <person name="Teeling E.C."/>
        </authorList>
    </citation>
    <scope>NUCLEOTIDE SEQUENCE [LARGE SCALE GENOMIC DNA]</scope>
    <source>
        <strain evidence="15">MMyoMyo1</strain>
        <tissue evidence="15">Flight muscle</tissue>
    </source>
</reference>
<dbReference type="PROSITE" id="PS01285">
    <property type="entry name" value="FA58C_1"/>
    <property type="match status" value="1"/>
</dbReference>
<dbReference type="Gene3D" id="2.60.120.260">
    <property type="entry name" value="Galactose-binding domain-like"/>
    <property type="match status" value="1"/>
</dbReference>
<evidence type="ECO:0000259" key="13">
    <source>
        <dbReference type="PROSITE" id="PS50022"/>
    </source>
</evidence>
<evidence type="ECO:0000256" key="8">
    <source>
        <dbReference type="ARBA" id="ARBA00023136"/>
    </source>
</evidence>
<evidence type="ECO:0000313" key="15">
    <source>
        <dbReference type="EMBL" id="KAF6295377.1"/>
    </source>
</evidence>
<dbReference type="Proteomes" id="UP000527355">
    <property type="component" value="Unassembled WGS sequence"/>
</dbReference>
<dbReference type="Pfam" id="PF00754">
    <property type="entry name" value="F5_F8_type_C"/>
    <property type="match status" value="1"/>
</dbReference>
<feature type="domain" description="Laminin G" evidence="14">
    <location>
        <begin position="1"/>
        <end position="233"/>
    </location>
</feature>
<feature type="region of interest" description="Disordered" evidence="10">
    <location>
        <begin position="300"/>
        <end position="377"/>
    </location>
</feature>
<comment type="caution">
    <text evidence="9">Lacks conserved residue(s) required for the propagation of feature annotation.</text>
</comment>
<feature type="chain" id="PRO_5029524611" evidence="12">
    <location>
        <begin position="19"/>
        <end position="377"/>
    </location>
</feature>
<feature type="transmembrane region" description="Helical" evidence="11">
    <location>
        <begin position="264"/>
        <end position="289"/>
    </location>
</feature>
<keyword evidence="4 12" id="KW-0732">Signal</keyword>
<sequence length="377" mass="41896">MCLRLFCILLAAVSGAQGWGYYGCDEELVGPLYYRSLGASSYYGLFTAPRFARLHGISGWSPRTGDPNPWLQIDLMKKHRIRAVATQGSFNSWDWVTRYMLLYGDRVDSWTPFYQLTTRPVTDGQPHSVNITRVYRQLFIQVDYFPLTEQKFSLLVDSQLDSPKALYLGRVMETGVIDPEIQRYNTPGFSGCLSGVRFNNVAPLKTHFRTPRPMTAELAEALRVQGELSESNCGAMPRLFSEVPPELDPWYLPPDFPYYHDDGWVAILLGFLVAFLLLGLVGMLVLFYLQNHRYKGSYHTNEPKATHDYHPGSKPPLPTSGSAQAPPSTPASTQVPAPAPAPAPAQSSPSPSPKPSPSPWPWLPGPKPTPDPGGVQI</sequence>
<dbReference type="InterPro" id="IPR008979">
    <property type="entry name" value="Galactose-bd-like_sf"/>
</dbReference>
<keyword evidence="2" id="KW-0245">EGF-like domain</keyword>
<dbReference type="PANTHER" id="PTHR15036">
    <property type="entry name" value="PIKACHURIN-LIKE PROTEIN"/>
    <property type="match status" value="1"/>
</dbReference>
<dbReference type="GO" id="GO:0007155">
    <property type="term" value="P:cell adhesion"/>
    <property type="evidence" value="ECO:0007669"/>
    <property type="project" value="UniProtKB-KW"/>
</dbReference>
<dbReference type="CDD" id="cd00110">
    <property type="entry name" value="LamG"/>
    <property type="match status" value="1"/>
</dbReference>
<dbReference type="PROSITE" id="PS50025">
    <property type="entry name" value="LAM_G_DOMAIN"/>
    <property type="match status" value="1"/>
</dbReference>
<dbReference type="GO" id="GO:0016020">
    <property type="term" value="C:membrane"/>
    <property type="evidence" value="ECO:0007669"/>
    <property type="project" value="UniProtKB-SubCell"/>
</dbReference>
<dbReference type="InterPro" id="IPR050372">
    <property type="entry name" value="Neurexin-related_CASP"/>
</dbReference>
<dbReference type="VEuPathDB" id="HostDB:GeneID_118671481"/>
<evidence type="ECO:0000256" key="5">
    <source>
        <dbReference type="ARBA" id="ARBA00022737"/>
    </source>
</evidence>
<dbReference type="InterPro" id="IPR001791">
    <property type="entry name" value="Laminin_G"/>
</dbReference>
<keyword evidence="5" id="KW-0677">Repeat</keyword>
<dbReference type="SMART" id="SM00294">
    <property type="entry name" value="4.1m"/>
    <property type="match status" value="1"/>
</dbReference>
<dbReference type="AlphaFoldDB" id="A0A7J7T4N9"/>
<feature type="compositionally biased region" description="Basic and acidic residues" evidence="10">
    <location>
        <begin position="301"/>
        <end position="311"/>
    </location>
</feature>
<dbReference type="InterPro" id="IPR013320">
    <property type="entry name" value="ConA-like_dom_sf"/>
</dbReference>
<evidence type="ECO:0000256" key="3">
    <source>
        <dbReference type="ARBA" id="ARBA00022692"/>
    </source>
</evidence>
<evidence type="ECO:0000259" key="14">
    <source>
        <dbReference type="PROSITE" id="PS50025"/>
    </source>
</evidence>
<keyword evidence="8 11" id="KW-0472">Membrane</keyword>
<protein>
    <submittedName>
        <fullName evidence="15">Contactin associated protein 1</fullName>
    </submittedName>
</protein>
<name>A0A7J7T4N9_MYOMY</name>